<reference evidence="4" key="2">
    <citation type="journal article" date="2023" name="BMC Genomics">
        <title>Pest status, molecular evolution, and epigenetic factors derived from the genome assembly of Frankliniella fusca, a thysanopteran phytovirus vector.</title>
        <authorList>
            <person name="Catto M.A."/>
            <person name="Labadie P.E."/>
            <person name="Jacobson A.L."/>
            <person name="Kennedy G.G."/>
            <person name="Srinivasan R."/>
            <person name="Hunt B.G."/>
        </authorList>
    </citation>
    <scope>NUCLEOTIDE SEQUENCE</scope>
    <source>
        <strain evidence="4">PL_HMW_Pooled</strain>
    </source>
</reference>
<dbReference type="GO" id="GO:0008270">
    <property type="term" value="F:zinc ion binding"/>
    <property type="evidence" value="ECO:0007669"/>
    <property type="project" value="UniProtKB-KW"/>
</dbReference>
<dbReference type="InterPro" id="IPR013087">
    <property type="entry name" value="Znf_C2H2_type"/>
</dbReference>
<feature type="compositionally biased region" description="Acidic residues" evidence="2">
    <location>
        <begin position="1"/>
        <end position="10"/>
    </location>
</feature>
<keyword evidence="1" id="KW-0863">Zinc-finger</keyword>
<evidence type="ECO:0000313" key="4">
    <source>
        <dbReference type="EMBL" id="KAK3920909.1"/>
    </source>
</evidence>
<comment type="caution">
    <text evidence="4">The sequence shown here is derived from an EMBL/GenBank/DDBJ whole genome shotgun (WGS) entry which is preliminary data.</text>
</comment>
<evidence type="ECO:0000256" key="2">
    <source>
        <dbReference type="SAM" id="MobiDB-lite"/>
    </source>
</evidence>
<dbReference type="PROSITE" id="PS50157">
    <property type="entry name" value="ZINC_FINGER_C2H2_2"/>
    <property type="match status" value="1"/>
</dbReference>
<protein>
    <submittedName>
        <fullName evidence="4">Potassium-transporting ATPase potassium-binding subunit</fullName>
    </submittedName>
</protein>
<evidence type="ECO:0000313" key="5">
    <source>
        <dbReference type="Proteomes" id="UP001219518"/>
    </source>
</evidence>
<feature type="region of interest" description="Disordered" evidence="2">
    <location>
        <begin position="1"/>
        <end position="47"/>
    </location>
</feature>
<dbReference type="Proteomes" id="UP001219518">
    <property type="component" value="Unassembled WGS sequence"/>
</dbReference>
<dbReference type="AlphaFoldDB" id="A0AAE1HGT2"/>
<organism evidence="4 5">
    <name type="scientific">Frankliniella fusca</name>
    <dbReference type="NCBI Taxonomy" id="407009"/>
    <lineage>
        <taxon>Eukaryota</taxon>
        <taxon>Metazoa</taxon>
        <taxon>Ecdysozoa</taxon>
        <taxon>Arthropoda</taxon>
        <taxon>Hexapoda</taxon>
        <taxon>Insecta</taxon>
        <taxon>Pterygota</taxon>
        <taxon>Neoptera</taxon>
        <taxon>Paraneoptera</taxon>
        <taxon>Thysanoptera</taxon>
        <taxon>Terebrantia</taxon>
        <taxon>Thripoidea</taxon>
        <taxon>Thripidae</taxon>
        <taxon>Frankliniella</taxon>
    </lineage>
</organism>
<gene>
    <name evidence="4" type="ORF">KUF71_010146</name>
</gene>
<keyword evidence="5" id="KW-1185">Reference proteome</keyword>
<proteinExistence type="predicted"/>
<keyword evidence="1" id="KW-0479">Metal-binding</keyword>
<feature type="domain" description="C2H2-type" evidence="3">
    <location>
        <begin position="57"/>
        <end position="86"/>
    </location>
</feature>
<evidence type="ECO:0000259" key="3">
    <source>
        <dbReference type="PROSITE" id="PS50157"/>
    </source>
</evidence>
<feature type="region of interest" description="Disordered" evidence="2">
    <location>
        <begin position="429"/>
        <end position="467"/>
    </location>
</feature>
<reference evidence="4" key="1">
    <citation type="submission" date="2021-07" db="EMBL/GenBank/DDBJ databases">
        <authorList>
            <person name="Catto M.A."/>
            <person name="Jacobson A."/>
            <person name="Kennedy G."/>
            <person name="Labadie P."/>
            <person name="Hunt B.G."/>
            <person name="Srinivasan R."/>
        </authorList>
    </citation>
    <scope>NUCLEOTIDE SEQUENCE</scope>
    <source>
        <strain evidence="4">PL_HMW_Pooled</strain>
        <tissue evidence="4">Head</tissue>
    </source>
</reference>
<sequence>MSSDDPDGQFDEIFSSTVDKNIQRSDEESPLISSGVSSKGSKDSPAIPVEDAGKVIMKCPRVECKKTYKTDIGLKNHLFVHRMQDVNQSKPTEDDVFLHMNSFVNQVLEEMMQEPNSASEKLNTVGNMLKGKDSQEWFYLVSCLSGLISGSLAKRTKLLPKNQYQEFQTQIITALNDDEKFYELKNVLSHLCQSDKELPYSSNILFRLCIRIGELVQSYLISKMKQVKDSDEAFFPVMSEEEQVGFKLHLRKFFQNYYLRAVSLNNEVWKARSLCIRNRFVINTGGEPVGSQDVLDNIKWDDKQLDISESALTFFKGIEIIIRSVHQTTGSYGLDNVLNTLIDNADLLNAFHFLVTGYLGETDTISFLREMVQLFYSLSLRKEEKRIMRSEESKQSLAKISLRQDLSRNVQSKKEVCLASVAQSQTEISDPKVTKPKRSNVNVTLGPKPGPSEEKNTSVENPVVGTSKAKCVKRALSATGKPKETKSRAGKK</sequence>
<accession>A0AAE1HGT2</accession>
<dbReference type="EMBL" id="JAHWGI010001024">
    <property type="protein sequence ID" value="KAK3920909.1"/>
    <property type="molecule type" value="Genomic_DNA"/>
</dbReference>
<dbReference type="PROSITE" id="PS00028">
    <property type="entry name" value="ZINC_FINGER_C2H2_1"/>
    <property type="match status" value="1"/>
</dbReference>
<name>A0AAE1HGT2_9NEOP</name>
<evidence type="ECO:0000256" key="1">
    <source>
        <dbReference type="PROSITE-ProRule" id="PRU00042"/>
    </source>
</evidence>
<keyword evidence="1" id="KW-0862">Zinc</keyword>